<dbReference type="GO" id="GO:0016020">
    <property type="term" value="C:membrane"/>
    <property type="evidence" value="ECO:0007669"/>
    <property type="project" value="UniProtKB-SubCell"/>
</dbReference>
<dbReference type="EMBL" id="PKPP01027729">
    <property type="protein sequence ID" value="PWA27332.1"/>
    <property type="molecule type" value="Genomic_DNA"/>
</dbReference>
<evidence type="ECO:0000256" key="4">
    <source>
        <dbReference type="ARBA" id="ARBA00022989"/>
    </source>
</evidence>
<dbReference type="AlphaFoldDB" id="A0A2U1K9U9"/>
<protein>
    <submittedName>
        <fullName evidence="7">Apple-like protein</fullName>
    </submittedName>
</protein>
<evidence type="ECO:0000256" key="5">
    <source>
        <dbReference type="ARBA" id="ARBA00023136"/>
    </source>
</evidence>
<sequence length="140" mass="15653">MMKVTHGTSSHDARGTRVTLATPECGLIYYPITSKVDVFSYGVVMLEMITGRSPSCMHQADDENCNKTEHGLVNWVIDKIHEFDGSLTESWVDKIVDPSISSEYDQSTMENLVKIALQCAEEDSEARPSMNQVVDMLIHL</sequence>
<comment type="subcellular location">
    <subcellularLocation>
        <location evidence="1">Membrane</location>
        <topology evidence="1">Single-pass membrane protein</topology>
    </subcellularLocation>
</comment>
<evidence type="ECO:0000256" key="1">
    <source>
        <dbReference type="ARBA" id="ARBA00004167"/>
    </source>
</evidence>
<dbReference type="PANTHER" id="PTHR47974:SF3">
    <property type="entry name" value="RECEPTOR-LIKE SERINE_THREONINE-PROTEIN KINASE"/>
    <property type="match status" value="1"/>
</dbReference>
<dbReference type="STRING" id="35608.A0A2U1K9U9"/>
<gene>
    <name evidence="7" type="ORF">CTI12_AA627640</name>
</gene>
<name>A0A2U1K9U9_ARTAN</name>
<dbReference type="GO" id="GO:0004672">
    <property type="term" value="F:protein kinase activity"/>
    <property type="evidence" value="ECO:0007669"/>
    <property type="project" value="InterPro"/>
</dbReference>
<dbReference type="SUPFAM" id="SSF56112">
    <property type="entry name" value="Protein kinase-like (PK-like)"/>
    <property type="match status" value="1"/>
</dbReference>
<evidence type="ECO:0000259" key="6">
    <source>
        <dbReference type="PROSITE" id="PS50011"/>
    </source>
</evidence>
<keyword evidence="2" id="KW-0812">Transmembrane</keyword>
<dbReference type="InterPro" id="IPR011009">
    <property type="entry name" value="Kinase-like_dom_sf"/>
</dbReference>
<organism evidence="7 8">
    <name type="scientific">Artemisia annua</name>
    <name type="common">Sweet wormwood</name>
    <dbReference type="NCBI Taxonomy" id="35608"/>
    <lineage>
        <taxon>Eukaryota</taxon>
        <taxon>Viridiplantae</taxon>
        <taxon>Streptophyta</taxon>
        <taxon>Embryophyta</taxon>
        <taxon>Tracheophyta</taxon>
        <taxon>Spermatophyta</taxon>
        <taxon>Magnoliopsida</taxon>
        <taxon>eudicotyledons</taxon>
        <taxon>Gunneridae</taxon>
        <taxon>Pentapetalae</taxon>
        <taxon>asterids</taxon>
        <taxon>campanulids</taxon>
        <taxon>Asterales</taxon>
        <taxon>Asteraceae</taxon>
        <taxon>Asteroideae</taxon>
        <taxon>Anthemideae</taxon>
        <taxon>Artemisiinae</taxon>
        <taxon>Artemisia</taxon>
    </lineage>
</organism>
<comment type="caution">
    <text evidence="7">The sequence shown here is derived from an EMBL/GenBank/DDBJ whole genome shotgun (WGS) entry which is preliminary data.</text>
</comment>
<dbReference type="PANTHER" id="PTHR47974">
    <property type="entry name" value="OS07G0415500 PROTEIN"/>
    <property type="match status" value="1"/>
</dbReference>
<dbReference type="GO" id="GO:0005524">
    <property type="term" value="F:ATP binding"/>
    <property type="evidence" value="ECO:0007669"/>
    <property type="project" value="InterPro"/>
</dbReference>
<keyword evidence="8" id="KW-1185">Reference proteome</keyword>
<evidence type="ECO:0000313" key="7">
    <source>
        <dbReference type="EMBL" id="PWA27332.1"/>
    </source>
</evidence>
<dbReference type="OrthoDB" id="619632at2759"/>
<feature type="domain" description="Protein kinase" evidence="6">
    <location>
        <begin position="1"/>
        <end position="140"/>
    </location>
</feature>
<keyword evidence="3" id="KW-0732">Signal</keyword>
<keyword evidence="5" id="KW-0472">Membrane</keyword>
<dbReference type="PROSITE" id="PS50011">
    <property type="entry name" value="PROTEIN_KINASE_DOM"/>
    <property type="match status" value="1"/>
</dbReference>
<dbReference type="Gene3D" id="1.10.510.10">
    <property type="entry name" value="Transferase(Phosphotransferase) domain 1"/>
    <property type="match status" value="1"/>
</dbReference>
<dbReference type="InterPro" id="IPR001245">
    <property type="entry name" value="Ser-Thr/Tyr_kinase_cat_dom"/>
</dbReference>
<proteinExistence type="predicted"/>
<dbReference type="InterPro" id="IPR000719">
    <property type="entry name" value="Prot_kinase_dom"/>
</dbReference>
<keyword evidence="4" id="KW-1133">Transmembrane helix</keyword>
<accession>A0A2U1K9U9</accession>
<dbReference type="Pfam" id="PF07714">
    <property type="entry name" value="PK_Tyr_Ser-Thr"/>
    <property type="match status" value="1"/>
</dbReference>
<dbReference type="Proteomes" id="UP000245207">
    <property type="component" value="Unassembled WGS sequence"/>
</dbReference>
<evidence type="ECO:0000313" key="8">
    <source>
        <dbReference type="Proteomes" id="UP000245207"/>
    </source>
</evidence>
<reference evidence="7 8" key="1">
    <citation type="journal article" date="2018" name="Mol. Plant">
        <title>The genome of Artemisia annua provides insight into the evolution of Asteraceae family and artemisinin biosynthesis.</title>
        <authorList>
            <person name="Shen Q."/>
            <person name="Zhang L."/>
            <person name="Liao Z."/>
            <person name="Wang S."/>
            <person name="Yan T."/>
            <person name="Shi P."/>
            <person name="Liu M."/>
            <person name="Fu X."/>
            <person name="Pan Q."/>
            <person name="Wang Y."/>
            <person name="Lv Z."/>
            <person name="Lu X."/>
            <person name="Zhang F."/>
            <person name="Jiang W."/>
            <person name="Ma Y."/>
            <person name="Chen M."/>
            <person name="Hao X."/>
            <person name="Li L."/>
            <person name="Tang Y."/>
            <person name="Lv G."/>
            <person name="Zhou Y."/>
            <person name="Sun X."/>
            <person name="Brodelius P.E."/>
            <person name="Rose J.K.C."/>
            <person name="Tang K."/>
        </authorList>
    </citation>
    <scope>NUCLEOTIDE SEQUENCE [LARGE SCALE GENOMIC DNA]</scope>
    <source>
        <strain evidence="8">cv. Huhao1</strain>
        <tissue evidence="7">Leaf</tissue>
    </source>
</reference>
<evidence type="ECO:0000256" key="3">
    <source>
        <dbReference type="ARBA" id="ARBA00022729"/>
    </source>
</evidence>
<evidence type="ECO:0000256" key="2">
    <source>
        <dbReference type="ARBA" id="ARBA00022692"/>
    </source>
</evidence>